<comment type="caution">
    <text evidence="1">The sequence shown here is derived from an EMBL/GenBank/DDBJ whole genome shotgun (WGS) entry which is preliminary data.</text>
</comment>
<keyword evidence="2" id="KW-1185">Reference proteome</keyword>
<dbReference type="Proteomes" id="UP001287286">
    <property type="component" value="Unassembled WGS sequence"/>
</dbReference>
<proteinExistence type="predicted"/>
<evidence type="ECO:0000313" key="2">
    <source>
        <dbReference type="Proteomes" id="UP001287286"/>
    </source>
</evidence>
<sequence>MESREDTSNILDPWPTSADGTEWDGRGLLGLVQQGLDPFGNPFRGKLDTRALFVEIEQCLESTIVDIPLVSYGAHYFGFHVVLKSRPDVVVRVSRGDTCNRAYRESDTQQIQLLDSQFELDVYRTLVPLGTPFNRRPVHHRLPLVPTASSFSSVHGISGRGIFVFDKAEGEKYDYVRWRALNREQKSRLLRKAAKAAAKLFKFELPRDFSSTWVVRRGFGRGFHFPNTNLRASRQEEGAVVPALLSEPKMIVTADLVLNEHLEPSTRRCGDGDTPEKMAEYTSWSREYYEALFARAPAYKRVLESGRDARFLWTLLHHIDNVEMDRPRILELLATWAEGKHAELDQRGGGNS</sequence>
<evidence type="ECO:0000313" key="1">
    <source>
        <dbReference type="EMBL" id="KAK4077664.1"/>
    </source>
</evidence>
<accession>A0ABR0BHF0</accession>
<dbReference type="EMBL" id="JAWRVI010000093">
    <property type="protein sequence ID" value="KAK4077664.1"/>
    <property type="molecule type" value="Genomic_DNA"/>
</dbReference>
<gene>
    <name evidence="1" type="ORF">Purlil1_12214</name>
</gene>
<protein>
    <submittedName>
        <fullName evidence="1">Uncharacterized protein</fullName>
    </submittedName>
</protein>
<reference evidence="1 2" key="1">
    <citation type="journal article" date="2024" name="Microbiol. Resour. Announc.">
        <title>Genome annotations for the ascomycete fungi Trichoderma harzianum, Trichoderma aggressivum, and Purpureocillium lilacinum.</title>
        <authorList>
            <person name="Beijen E.P.W."/>
            <person name="Ohm R.A."/>
        </authorList>
    </citation>
    <scope>NUCLEOTIDE SEQUENCE [LARGE SCALE GENOMIC DNA]</scope>
    <source>
        <strain evidence="1 2">CBS 150709</strain>
    </source>
</reference>
<organism evidence="1 2">
    <name type="scientific">Purpureocillium lilacinum</name>
    <name type="common">Paecilomyces lilacinus</name>
    <dbReference type="NCBI Taxonomy" id="33203"/>
    <lineage>
        <taxon>Eukaryota</taxon>
        <taxon>Fungi</taxon>
        <taxon>Dikarya</taxon>
        <taxon>Ascomycota</taxon>
        <taxon>Pezizomycotina</taxon>
        <taxon>Sordariomycetes</taxon>
        <taxon>Hypocreomycetidae</taxon>
        <taxon>Hypocreales</taxon>
        <taxon>Ophiocordycipitaceae</taxon>
        <taxon>Purpureocillium</taxon>
    </lineage>
</organism>
<name>A0ABR0BHF0_PURLI</name>